<dbReference type="CDD" id="cd02966">
    <property type="entry name" value="TlpA_like_family"/>
    <property type="match status" value="1"/>
</dbReference>
<protein>
    <submittedName>
        <fullName evidence="3">TlpA family protein disulfide reductase</fullName>
    </submittedName>
</protein>
<feature type="domain" description="Thioredoxin" evidence="2">
    <location>
        <begin position="226"/>
        <end position="367"/>
    </location>
</feature>
<dbReference type="SUPFAM" id="SSF52833">
    <property type="entry name" value="Thioredoxin-like"/>
    <property type="match status" value="1"/>
</dbReference>
<reference evidence="3" key="1">
    <citation type="submission" date="2020-10" db="EMBL/GenBank/DDBJ databases">
        <authorList>
            <person name="Gilroy R."/>
        </authorList>
    </citation>
    <scope>NUCLEOTIDE SEQUENCE</scope>
    <source>
        <strain evidence="3">B3-1481</strain>
    </source>
</reference>
<dbReference type="Pfam" id="PF14289">
    <property type="entry name" value="DUF4369"/>
    <property type="match status" value="1"/>
</dbReference>
<dbReference type="Proteomes" id="UP000823769">
    <property type="component" value="Unassembled WGS sequence"/>
</dbReference>
<reference evidence="3" key="2">
    <citation type="journal article" date="2021" name="PeerJ">
        <title>Extensive microbial diversity within the chicken gut microbiome revealed by metagenomics and culture.</title>
        <authorList>
            <person name="Gilroy R."/>
            <person name="Ravi A."/>
            <person name="Getino M."/>
            <person name="Pursley I."/>
            <person name="Horton D.L."/>
            <person name="Alikhan N.F."/>
            <person name="Baker D."/>
            <person name="Gharbi K."/>
            <person name="Hall N."/>
            <person name="Watson M."/>
            <person name="Adriaenssens E.M."/>
            <person name="Foster-Nyarko E."/>
            <person name="Jarju S."/>
            <person name="Secka A."/>
            <person name="Antonio M."/>
            <person name="Oren A."/>
            <person name="Chaudhuri R.R."/>
            <person name="La Ragione R."/>
            <person name="Hildebrand F."/>
            <person name="Pallen M.J."/>
        </authorList>
    </citation>
    <scope>NUCLEOTIDE SEQUENCE</scope>
    <source>
        <strain evidence="3">B3-1481</strain>
    </source>
</reference>
<evidence type="ECO:0000313" key="4">
    <source>
        <dbReference type="Proteomes" id="UP000823769"/>
    </source>
</evidence>
<evidence type="ECO:0000259" key="2">
    <source>
        <dbReference type="PROSITE" id="PS51352"/>
    </source>
</evidence>
<feature type="signal peptide" evidence="1">
    <location>
        <begin position="1"/>
        <end position="23"/>
    </location>
</feature>
<dbReference type="Gene3D" id="3.40.30.10">
    <property type="entry name" value="Glutaredoxin"/>
    <property type="match status" value="1"/>
</dbReference>
<feature type="chain" id="PRO_5039688014" evidence="1">
    <location>
        <begin position="24"/>
        <end position="367"/>
    </location>
</feature>
<keyword evidence="1" id="KW-0732">Signal</keyword>
<dbReference type="PROSITE" id="PS51352">
    <property type="entry name" value="THIOREDOXIN_2"/>
    <property type="match status" value="1"/>
</dbReference>
<dbReference type="AlphaFoldDB" id="A0A9D9IZ09"/>
<name>A0A9D9IZ09_9BACT</name>
<accession>A0A9D9IZ09</accession>
<dbReference type="PROSITE" id="PS51257">
    <property type="entry name" value="PROKAR_LIPOPROTEIN"/>
    <property type="match status" value="1"/>
</dbReference>
<dbReference type="InterPro" id="IPR025380">
    <property type="entry name" value="DUF4369"/>
</dbReference>
<evidence type="ECO:0000313" key="3">
    <source>
        <dbReference type="EMBL" id="MBO8480771.1"/>
    </source>
</evidence>
<organism evidence="3 4">
    <name type="scientific">Candidatus Cryptobacteroides avistercoris</name>
    <dbReference type="NCBI Taxonomy" id="2840758"/>
    <lineage>
        <taxon>Bacteria</taxon>
        <taxon>Pseudomonadati</taxon>
        <taxon>Bacteroidota</taxon>
        <taxon>Bacteroidia</taxon>
        <taxon>Bacteroidales</taxon>
        <taxon>Candidatus Cryptobacteroides</taxon>
    </lineage>
</organism>
<dbReference type="InterPro" id="IPR013766">
    <property type="entry name" value="Thioredoxin_domain"/>
</dbReference>
<evidence type="ECO:0000256" key="1">
    <source>
        <dbReference type="SAM" id="SignalP"/>
    </source>
</evidence>
<gene>
    <name evidence="3" type="ORF">IAB76_06680</name>
</gene>
<comment type="caution">
    <text evidence="3">The sequence shown here is derived from an EMBL/GenBank/DDBJ whole genome shotgun (WGS) entry which is preliminary data.</text>
</comment>
<proteinExistence type="predicted"/>
<dbReference type="EMBL" id="JADILW010000097">
    <property type="protein sequence ID" value="MBO8480771.1"/>
    <property type="molecule type" value="Genomic_DNA"/>
</dbReference>
<sequence length="367" mass="40328">MKATKTLSLLMAAAALTACGQKAEISGTVAGAPDSEIIVKQLDINVYSVLDTISTGADGSFRYKVDVKKGQPEFVYLFHGDTRIAGLLLETGEKVSVSADTLGNYSVQGSVGSEKLAEVDKAYSRFLNDIYNAETGPEMGRIYIDHYRECVKYVLANPYSLTTVPVLFERLSDASPVFSQNTDALLFKNAADSLKTVYPESRYVLALEKEAQRRMNLLDIESKLLNAEELSYPDIEMPDINGEPRRLSEVDARVVLVHFWDSADAAQKMLNIDTLLPIYEDYHDRGFEIYAICLSPDKAEWGSVVKAQKLPWINVNDGLGGASGGAAVYNISSTPTSFLIVDGEISDAQLNGVSGLRRELDRSLRRQ</sequence>
<dbReference type="InterPro" id="IPR036249">
    <property type="entry name" value="Thioredoxin-like_sf"/>
</dbReference>